<evidence type="ECO:0000256" key="7">
    <source>
        <dbReference type="ARBA" id="ARBA00025067"/>
    </source>
</evidence>
<dbReference type="PIRSF" id="PIRSF000194">
    <property type="entry name" value="DHFR"/>
    <property type="match status" value="1"/>
</dbReference>
<dbReference type="PROSITE" id="PS51330">
    <property type="entry name" value="DHFR_2"/>
    <property type="match status" value="1"/>
</dbReference>
<comment type="caution">
    <text evidence="11">The sequence shown here is derived from an EMBL/GenBank/DDBJ whole genome shotgun (WGS) entry which is preliminary data.</text>
</comment>
<evidence type="ECO:0000256" key="6">
    <source>
        <dbReference type="ARBA" id="ARBA00023002"/>
    </source>
</evidence>
<accession>A0A9D9DBF4</accession>
<comment type="pathway">
    <text evidence="1 8">Cofactor biosynthesis; tetrahydrofolate biosynthesis; 5,6,7,8-tetrahydrofolate from 7,8-dihydrofolate: step 1/1.</text>
</comment>
<dbReference type="PROSITE" id="PS00075">
    <property type="entry name" value="DHFR_1"/>
    <property type="match status" value="1"/>
</dbReference>
<evidence type="ECO:0000313" key="12">
    <source>
        <dbReference type="Proteomes" id="UP000823631"/>
    </source>
</evidence>
<evidence type="ECO:0000259" key="10">
    <source>
        <dbReference type="PROSITE" id="PS51330"/>
    </source>
</evidence>
<dbReference type="GO" id="GO:0005829">
    <property type="term" value="C:cytosol"/>
    <property type="evidence" value="ECO:0007669"/>
    <property type="project" value="TreeGrafter"/>
</dbReference>
<dbReference type="Proteomes" id="UP000823631">
    <property type="component" value="Unassembled WGS sequence"/>
</dbReference>
<dbReference type="GO" id="GO:0004146">
    <property type="term" value="F:dihydrofolate reductase activity"/>
    <property type="evidence" value="ECO:0007669"/>
    <property type="project" value="UniProtKB-EC"/>
</dbReference>
<evidence type="ECO:0000256" key="4">
    <source>
        <dbReference type="ARBA" id="ARBA00022563"/>
    </source>
</evidence>
<reference evidence="11" key="2">
    <citation type="journal article" date="2021" name="PeerJ">
        <title>Extensive microbial diversity within the chicken gut microbiome revealed by metagenomics and culture.</title>
        <authorList>
            <person name="Gilroy R."/>
            <person name="Ravi A."/>
            <person name="Getino M."/>
            <person name="Pursley I."/>
            <person name="Horton D.L."/>
            <person name="Alikhan N.F."/>
            <person name="Baker D."/>
            <person name="Gharbi K."/>
            <person name="Hall N."/>
            <person name="Watson M."/>
            <person name="Adriaenssens E.M."/>
            <person name="Foster-Nyarko E."/>
            <person name="Jarju S."/>
            <person name="Secka A."/>
            <person name="Antonio M."/>
            <person name="Oren A."/>
            <person name="Chaudhuri R.R."/>
            <person name="La Ragione R."/>
            <person name="Hildebrand F."/>
            <person name="Pallen M.J."/>
        </authorList>
    </citation>
    <scope>NUCLEOTIDE SEQUENCE</scope>
    <source>
        <strain evidence="11">17213</strain>
    </source>
</reference>
<dbReference type="GO" id="GO:0046654">
    <property type="term" value="P:tetrahydrofolate biosynthetic process"/>
    <property type="evidence" value="ECO:0007669"/>
    <property type="project" value="InterPro"/>
</dbReference>
<dbReference type="PANTHER" id="PTHR48069:SF3">
    <property type="entry name" value="DIHYDROFOLATE REDUCTASE"/>
    <property type="match status" value="1"/>
</dbReference>
<dbReference type="GO" id="GO:0046655">
    <property type="term" value="P:folic acid metabolic process"/>
    <property type="evidence" value="ECO:0007669"/>
    <property type="project" value="TreeGrafter"/>
</dbReference>
<comment type="catalytic activity">
    <reaction evidence="8">
        <text>(6S)-5,6,7,8-tetrahydrofolate + NADP(+) = 7,8-dihydrofolate + NADPH + H(+)</text>
        <dbReference type="Rhea" id="RHEA:15009"/>
        <dbReference type="ChEBI" id="CHEBI:15378"/>
        <dbReference type="ChEBI" id="CHEBI:57451"/>
        <dbReference type="ChEBI" id="CHEBI:57453"/>
        <dbReference type="ChEBI" id="CHEBI:57783"/>
        <dbReference type="ChEBI" id="CHEBI:58349"/>
        <dbReference type="EC" id="1.5.1.3"/>
    </reaction>
</comment>
<dbReference type="GO" id="GO:0046452">
    <property type="term" value="P:dihydrofolate metabolic process"/>
    <property type="evidence" value="ECO:0007669"/>
    <property type="project" value="TreeGrafter"/>
</dbReference>
<dbReference type="Gene3D" id="3.40.430.10">
    <property type="entry name" value="Dihydrofolate Reductase, subunit A"/>
    <property type="match status" value="1"/>
</dbReference>
<evidence type="ECO:0000256" key="9">
    <source>
        <dbReference type="RuleBase" id="RU004474"/>
    </source>
</evidence>
<evidence type="ECO:0000256" key="5">
    <source>
        <dbReference type="ARBA" id="ARBA00022857"/>
    </source>
</evidence>
<keyword evidence="6 8" id="KW-0560">Oxidoreductase</keyword>
<keyword evidence="4 8" id="KW-0554">One-carbon metabolism</keyword>
<organism evidence="11 12">
    <name type="scientific">Candidatus Avisuccinivibrio stercorigallinarum</name>
    <dbReference type="NCBI Taxonomy" id="2840704"/>
    <lineage>
        <taxon>Bacteria</taxon>
        <taxon>Pseudomonadati</taxon>
        <taxon>Pseudomonadota</taxon>
        <taxon>Gammaproteobacteria</taxon>
        <taxon>Aeromonadales</taxon>
        <taxon>Succinivibrionaceae</taxon>
        <taxon>Succinivibrionaceae incertae sedis</taxon>
        <taxon>Candidatus Avisuccinivibrio</taxon>
    </lineage>
</organism>
<proteinExistence type="inferred from homology"/>
<dbReference type="CDD" id="cd00209">
    <property type="entry name" value="DHFR"/>
    <property type="match status" value="1"/>
</dbReference>
<feature type="domain" description="DHFR" evidence="10">
    <location>
        <begin position="3"/>
        <end position="165"/>
    </location>
</feature>
<dbReference type="EC" id="1.5.1.3" evidence="3 8"/>
<dbReference type="PANTHER" id="PTHR48069">
    <property type="entry name" value="DIHYDROFOLATE REDUCTASE"/>
    <property type="match status" value="1"/>
</dbReference>
<comment type="similarity">
    <text evidence="2 8 9">Belongs to the dihydrofolate reductase family.</text>
</comment>
<comment type="function">
    <text evidence="7 8">Key enzyme in folate metabolism. Catalyzes an essential reaction for de novo glycine and purine synthesis, and for DNA precursor synthesis.</text>
</comment>
<sequence length="166" mass="19189">MAQLELIVCMDRNRVIGFKGHMPWYFKTDLQRFKAVTYCHPILMGRRTFESVGKALPGRRNIVVSSKKIDAPDIEVVHSLDEAVALVDDRETLIVIGGQRLYESVLPRAVELNLKKLHVTRILNQAFEGDTYFPHFSALPFKRVACEQHHDLENDFDYTFETWALI</sequence>
<protein>
    <recommendedName>
        <fullName evidence="3 8">Dihydrofolate reductase</fullName>
        <ecNumber evidence="3 8">1.5.1.3</ecNumber>
    </recommendedName>
</protein>
<evidence type="ECO:0000256" key="1">
    <source>
        <dbReference type="ARBA" id="ARBA00004903"/>
    </source>
</evidence>
<dbReference type="GO" id="GO:0050661">
    <property type="term" value="F:NADP binding"/>
    <property type="evidence" value="ECO:0007669"/>
    <property type="project" value="InterPro"/>
</dbReference>
<dbReference type="PRINTS" id="PR00070">
    <property type="entry name" value="DHFR"/>
</dbReference>
<evidence type="ECO:0000313" key="11">
    <source>
        <dbReference type="EMBL" id="MBO8415395.1"/>
    </source>
</evidence>
<evidence type="ECO:0000256" key="3">
    <source>
        <dbReference type="ARBA" id="ARBA00012856"/>
    </source>
</evidence>
<name>A0A9D9DBF4_9GAMM</name>
<evidence type="ECO:0000256" key="8">
    <source>
        <dbReference type="PIRNR" id="PIRNR000194"/>
    </source>
</evidence>
<dbReference type="InterPro" id="IPR024072">
    <property type="entry name" value="DHFR-like_dom_sf"/>
</dbReference>
<gene>
    <name evidence="11" type="ORF">IAB19_03320</name>
</gene>
<dbReference type="EMBL" id="JADINH010000069">
    <property type="protein sequence ID" value="MBO8415395.1"/>
    <property type="molecule type" value="Genomic_DNA"/>
</dbReference>
<dbReference type="AlphaFoldDB" id="A0A9D9DBF4"/>
<reference evidence="11" key="1">
    <citation type="submission" date="2020-10" db="EMBL/GenBank/DDBJ databases">
        <authorList>
            <person name="Gilroy R."/>
        </authorList>
    </citation>
    <scope>NUCLEOTIDE SEQUENCE</scope>
    <source>
        <strain evidence="11">17213</strain>
    </source>
</reference>
<keyword evidence="5 8" id="KW-0521">NADP</keyword>
<dbReference type="InterPro" id="IPR012259">
    <property type="entry name" value="DHFR"/>
</dbReference>
<dbReference type="InterPro" id="IPR017925">
    <property type="entry name" value="DHFR_CS"/>
</dbReference>
<evidence type="ECO:0000256" key="2">
    <source>
        <dbReference type="ARBA" id="ARBA00009539"/>
    </source>
</evidence>
<dbReference type="Pfam" id="PF00186">
    <property type="entry name" value="DHFR_1"/>
    <property type="match status" value="1"/>
</dbReference>
<dbReference type="SUPFAM" id="SSF53597">
    <property type="entry name" value="Dihydrofolate reductase-like"/>
    <property type="match status" value="1"/>
</dbReference>
<dbReference type="GO" id="GO:0006730">
    <property type="term" value="P:one-carbon metabolic process"/>
    <property type="evidence" value="ECO:0007669"/>
    <property type="project" value="UniProtKB-KW"/>
</dbReference>
<dbReference type="InterPro" id="IPR001796">
    <property type="entry name" value="DHFR_dom"/>
</dbReference>